<keyword evidence="1" id="KW-0677">Repeat</keyword>
<evidence type="ECO:0000256" key="2">
    <source>
        <dbReference type="ARBA" id="ARBA00023043"/>
    </source>
</evidence>
<dbReference type="SUPFAM" id="SSF48403">
    <property type="entry name" value="Ankyrin repeat"/>
    <property type="match status" value="1"/>
</dbReference>
<feature type="repeat" description="ANK" evidence="3">
    <location>
        <begin position="102"/>
        <end position="134"/>
    </location>
</feature>
<dbReference type="PROSITE" id="PS50297">
    <property type="entry name" value="ANK_REP_REGION"/>
    <property type="match status" value="4"/>
</dbReference>
<accession>A0A7M5WWF0</accession>
<evidence type="ECO:0008006" key="6">
    <source>
        <dbReference type="Google" id="ProtNLM"/>
    </source>
</evidence>
<evidence type="ECO:0000256" key="3">
    <source>
        <dbReference type="PROSITE-ProRule" id="PRU00023"/>
    </source>
</evidence>
<dbReference type="GeneID" id="136821736"/>
<organism evidence="4 5">
    <name type="scientific">Clytia hemisphaerica</name>
    <dbReference type="NCBI Taxonomy" id="252671"/>
    <lineage>
        <taxon>Eukaryota</taxon>
        <taxon>Metazoa</taxon>
        <taxon>Cnidaria</taxon>
        <taxon>Hydrozoa</taxon>
        <taxon>Hydroidolina</taxon>
        <taxon>Leptothecata</taxon>
        <taxon>Obeliida</taxon>
        <taxon>Clytiidae</taxon>
        <taxon>Clytia</taxon>
    </lineage>
</organism>
<evidence type="ECO:0000313" key="4">
    <source>
        <dbReference type="EnsemblMetazoa" id="CLYHEMP013856.1"/>
    </source>
</evidence>
<keyword evidence="5" id="KW-1185">Reference proteome</keyword>
<evidence type="ECO:0000313" key="5">
    <source>
        <dbReference type="Proteomes" id="UP000594262"/>
    </source>
</evidence>
<dbReference type="PANTHER" id="PTHR24198">
    <property type="entry name" value="ANKYRIN REPEAT AND PROTEIN KINASE DOMAIN-CONTAINING PROTEIN"/>
    <property type="match status" value="1"/>
</dbReference>
<sequence>MSTDVICQLAYDGKLEELQTKLRTDLKLASKKFQDERQPLHWACSGGHDIIVEYLLNVCNAPVDEPDDSGWTPLIIASSAGRENIVKMLLDKDANPNNLTATGQSALHYAASRNRYRIAELLVASNAELNVQDQTSFATPLHRAASKGNLKIVKLLLENECNPNLKDAEGNTPLHLACEEERTEVAEILIQYGSSITLFNKEEKTPIELAPPYLQRRLAESEDSKS</sequence>
<name>A0A7M5WWF0_9CNID</name>
<dbReference type="InterPro" id="IPR036770">
    <property type="entry name" value="Ankyrin_rpt-contain_sf"/>
</dbReference>
<proteinExistence type="predicted"/>
<feature type="repeat" description="ANK" evidence="3">
    <location>
        <begin position="169"/>
        <end position="201"/>
    </location>
</feature>
<dbReference type="InterPro" id="IPR002110">
    <property type="entry name" value="Ankyrin_rpt"/>
</dbReference>
<evidence type="ECO:0000256" key="1">
    <source>
        <dbReference type="ARBA" id="ARBA00022737"/>
    </source>
</evidence>
<dbReference type="Proteomes" id="UP000594262">
    <property type="component" value="Unplaced"/>
</dbReference>
<dbReference type="OrthoDB" id="10257076at2759"/>
<protein>
    <recommendedName>
        <fullName evidence="6">26S proteasome non-ATPase regulatory subunit 10</fullName>
    </recommendedName>
</protein>
<dbReference type="SMART" id="SM00248">
    <property type="entry name" value="ANK"/>
    <property type="match status" value="5"/>
</dbReference>
<dbReference type="Pfam" id="PF12796">
    <property type="entry name" value="Ank_2"/>
    <property type="match status" value="2"/>
</dbReference>
<dbReference type="EnsemblMetazoa" id="CLYHEMT013856.2">
    <property type="protein sequence ID" value="CLYHEMP013856.2"/>
    <property type="gene ID" value="CLYHEMG013856"/>
</dbReference>
<keyword evidence="2 3" id="KW-0040">ANK repeat</keyword>
<dbReference type="PROSITE" id="PS50088">
    <property type="entry name" value="ANK_REPEAT"/>
    <property type="match status" value="4"/>
</dbReference>
<dbReference type="Gene3D" id="1.25.40.20">
    <property type="entry name" value="Ankyrin repeat-containing domain"/>
    <property type="match status" value="1"/>
</dbReference>
<dbReference type="RefSeq" id="XP_066934049.1">
    <property type="nucleotide sequence ID" value="XM_067077948.1"/>
</dbReference>
<feature type="repeat" description="ANK" evidence="3">
    <location>
        <begin position="69"/>
        <end position="101"/>
    </location>
</feature>
<dbReference type="AlphaFoldDB" id="A0A7M5WWF0"/>
<feature type="repeat" description="ANK" evidence="3">
    <location>
        <begin position="136"/>
        <end position="168"/>
    </location>
</feature>
<dbReference type="PANTHER" id="PTHR24198:SF165">
    <property type="entry name" value="ANKYRIN REPEAT-CONTAINING PROTEIN-RELATED"/>
    <property type="match status" value="1"/>
</dbReference>
<dbReference type="EnsemblMetazoa" id="CLYHEMT013856.1">
    <property type="protein sequence ID" value="CLYHEMP013856.1"/>
    <property type="gene ID" value="CLYHEMG013856"/>
</dbReference>
<reference evidence="4" key="1">
    <citation type="submission" date="2021-01" db="UniProtKB">
        <authorList>
            <consortium name="EnsemblMetazoa"/>
        </authorList>
    </citation>
    <scope>IDENTIFICATION</scope>
</reference>